<gene>
    <name evidence="2" type="ORF">TBRA_LOCUS4416</name>
</gene>
<evidence type="ECO:0000256" key="1">
    <source>
        <dbReference type="SAM" id="MobiDB-lite"/>
    </source>
</evidence>
<keyword evidence="3" id="KW-1185">Reference proteome</keyword>
<evidence type="ECO:0000313" key="3">
    <source>
        <dbReference type="Proteomes" id="UP000479190"/>
    </source>
</evidence>
<name>A0A6H5I5E7_9HYME</name>
<accession>A0A6H5I5E7</accession>
<evidence type="ECO:0000313" key="2">
    <source>
        <dbReference type="EMBL" id="CAB0032478.1"/>
    </source>
</evidence>
<sequence>MGELDGVVCVCLDIFQFFVNNCERDVIRKPDNRHCSGKPESKDLVMPKHQSLGDTRRDTVVLRTVVGGVLQHPVAEAAGDDSSKISKKVRPERLAAVPSLQVPRQIIPQPGGIHEERVLQAAGGRSWDLQLQVGPTERITKHEAQAAGQVGGISPPESRRQQAQSEVVAAPPILEESARDIRRRDVVESGYPSDKTQRRIHASLHPGSELP</sequence>
<feature type="region of interest" description="Disordered" evidence="1">
    <location>
        <begin position="144"/>
        <end position="211"/>
    </location>
</feature>
<feature type="compositionally biased region" description="Basic and acidic residues" evidence="1">
    <location>
        <begin position="176"/>
        <end position="187"/>
    </location>
</feature>
<protein>
    <submittedName>
        <fullName evidence="2">Uncharacterized protein</fullName>
    </submittedName>
</protein>
<feature type="compositionally biased region" description="Basic and acidic residues" evidence="1">
    <location>
        <begin position="31"/>
        <end position="46"/>
    </location>
</feature>
<dbReference type="Proteomes" id="UP000479190">
    <property type="component" value="Unassembled WGS sequence"/>
</dbReference>
<dbReference type="EMBL" id="CADCXV010000678">
    <property type="protein sequence ID" value="CAB0032478.1"/>
    <property type="molecule type" value="Genomic_DNA"/>
</dbReference>
<dbReference type="AlphaFoldDB" id="A0A6H5I5E7"/>
<feature type="region of interest" description="Disordered" evidence="1">
    <location>
        <begin position="31"/>
        <end position="53"/>
    </location>
</feature>
<proteinExistence type="predicted"/>
<organism evidence="2 3">
    <name type="scientific">Trichogramma brassicae</name>
    <dbReference type="NCBI Taxonomy" id="86971"/>
    <lineage>
        <taxon>Eukaryota</taxon>
        <taxon>Metazoa</taxon>
        <taxon>Ecdysozoa</taxon>
        <taxon>Arthropoda</taxon>
        <taxon>Hexapoda</taxon>
        <taxon>Insecta</taxon>
        <taxon>Pterygota</taxon>
        <taxon>Neoptera</taxon>
        <taxon>Endopterygota</taxon>
        <taxon>Hymenoptera</taxon>
        <taxon>Apocrita</taxon>
        <taxon>Proctotrupomorpha</taxon>
        <taxon>Chalcidoidea</taxon>
        <taxon>Trichogrammatidae</taxon>
        <taxon>Trichogramma</taxon>
    </lineage>
</organism>
<reference evidence="2 3" key="1">
    <citation type="submission" date="2020-02" db="EMBL/GenBank/DDBJ databases">
        <authorList>
            <person name="Ferguson B K."/>
        </authorList>
    </citation>
    <scope>NUCLEOTIDE SEQUENCE [LARGE SCALE GENOMIC DNA]</scope>
</reference>